<accession>A0AAV1D9K7</accession>
<dbReference type="PANTHER" id="PTHR27001:SF931">
    <property type="entry name" value="OS11G0664100 PROTEIN"/>
    <property type="match status" value="1"/>
</dbReference>
<name>A0AAV1D9K7_OLDCO</name>
<dbReference type="Gene3D" id="1.10.510.10">
    <property type="entry name" value="Transferase(Phosphotransferase) domain 1"/>
    <property type="match status" value="1"/>
</dbReference>
<dbReference type="Pfam" id="PF07714">
    <property type="entry name" value="PK_Tyr_Ser-Thr"/>
    <property type="match status" value="1"/>
</dbReference>
<dbReference type="Proteomes" id="UP001161247">
    <property type="component" value="Chromosome 4"/>
</dbReference>
<reference evidence="4" key="1">
    <citation type="submission" date="2023-03" db="EMBL/GenBank/DDBJ databases">
        <authorList>
            <person name="Julca I."/>
        </authorList>
    </citation>
    <scope>NUCLEOTIDE SEQUENCE</scope>
</reference>
<evidence type="ECO:0000256" key="1">
    <source>
        <dbReference type="ARBA" id="ARBA00022741"/>
    </source>
</evidence>
<protein>
    <submittedName>
        <fullName evidence="4">OLC1v1003161C1</fullName>
    </submittedName>
</protein>
<keyword evidence="2" id="KW-0067">ATP-binding</keyword>
<dbReference type="PROSITE" id="PS50011">
    <property type="entry name" value="PROTEIN_KINASE_DOM"/>
    <property type="match status" value="1"/>
</dbReference>
<dbReference type="InterPro" id="IPR001245">
    <property type="entry name" value="Ser-Thr/Tyr_kinase_cat_dom"/>
</dbReference>
<proteinExistence type="predicted"/>
<evidence type="ECO:0000256" key="2">
    <source>
        <dbReference type="ARBA" id="ARBA00022840"/>
    </source>
</evidence>
<dbReference type="InterPro" id="IPR000719">
    <property type="entry name" value="Prot_kinase_dom"/>
</dbReference>
<gene>
    <name evidence="4" type="ORF">OLC1_LOCUS13402</name>
</gene>
<evidence type="ECO:0000313" key="4">
    <source>
        <dbReference type="EMBL" id="CAI9104480.1"/>
    </source>
</evidence>
<dbReference type="GO" id="GO:0005886">
    <property type="term" value="C:plasma membrane"/>
    <property type="evidence" value="ECO:0007669"/>
    <property type="project" value="TreeGrafter"/>
</dbReference>
<dbReference type="GO" id="GO:0004672">
    <property type="term" value="F:protein kinase activity"/>
    <property type="evidence" value="ECO:0007669"/>
    <property type="project" value="InterPro"/>
</dbReference>
<keyword evidence="1" id="KW-0547">Nucleotide-binding</keyword>
<dbReference type="PANTHER" id="PTHR27001">
    <property type="entry name" value="OS01G0253100 PROTEIN"/>
    <property type="match status" value="1"/>
</dbReference>
<sequence length="360" mass="41773">MPPSDEEAPSTEVLTVPKQDLLDLTNKALTVAEQDLIDLTNNFSPENLICKAQFCRLYRGKVPPQGWKGIEGERNVTVKVWEETGVNSGTAAAHKFYEDLVHNFEFEKGFLTSTKATSSDYLPRLIAHAREDTSNFLGVVYDLHSVNTLRHFIREEEFEWQERVKVATRLAQLLRFLIHDEPRYLIQDLSAAHIMLDKDWNPILFNYFNLALAEDLKGPQYSTDRLEYGSNGYIDPVWLGSCWRGEYGDVFAFGVILCELLYKRRVDDNVLPDGSCFFLTFEVWRDFPLEKPKFKSLFKKQREFSFVHQTFREDPHFNKLDGSKISKLARLCVDLELKNRPDMKQVVKCLKQLHVVRGDH</sequence>
<dbReference type="InterPro" id="IPR011009">
    <property type="entry name" value="Kinase-like_dom_sf"/>
</dbReference>
<dbReference type="AlphaFoldDB" id="A0AAV1D9K7"/>
<evidence type="ECO:0000313" key="5">
    <source>
        <dbReference type="Proteomes" id="UP001161247"/>
    </source>
</evidence>
<evidence type="ECO:0000259" key="3">
    <source>
        <dbReference type="PROSITE" id="PS50011"/>
    </source>
</evidence>
<dbReference type="EMBL" id="OX459121">
    <property type="protein sequence ID" value="CAI9104480.1"/>
    <property type="molecule type" value="Genomic_DNA"/>
</dbReference>
<feature type="domain" description="Protein kinase" evidence="3">
    <location>
        <begin position="43"/>
        <end position="360"/>
    </location>
</feature>
<organism evidence="4 5">
    <name type="scientific">Oldenlandia corymbosa var. corymbosa</name>
    <dbReference type="NCBI Taxonomy" id="529605"/>
    <lineage>
        <taxon>Eukaryota</taxon>
        <taxon>Viridiplantae</taxon>
        <taxon>Streptophyta</taxon>
        <taxon>Embryophyta</taxon>
        <taxon>Tracheophyta</taxon>
        <taxon>Spermatophyta</taxon>
        <taxon>Magnoliopsida</taxon>
        <taxon>eudicotyledons</taxon>
        <taxon>Gunneridae</taxon>
        <taxon>Pentapetalae</taxon>
        <taxon>asterids</taxon>
        <taxon>lamiids</taxon>
        <taxon>Gentianales</taxon>
        <taxon>Rubiaceae</taxon>
        <taxon>Rubioideae</taxon>
        <taxon>Spermacoceae</taxon>
        <taxon>Hedyotis-Oldenlandia complex</taxon>
        <taxon>Oldenlandia</taxon>
    </lineage>
</organism>
<dbReference type="GO" id="GO:0005524">
    <property type="term" value="F:ATP binding"/>
    <property type="evidence" value="ECO:0007669"/>
    <property type="project" value="UniProtKB-KW"/>
</dbReference>
<keyword evidence="5" id="KW-1185">Reference proteome</keyword>
<dbReference type="SUPFAM" id="SSF56112">
    <property type="entry name" value="Protein kinase-like (PK-like)"/>
    <property type="match status" value="1"/>
</dbReference>